<evidence type="ECO:0000256" key="1">
    <source>
        <dbReference type="ARBA" id="ARBA00004609"/>
    </source>
</evidence>
<evidence type="ECO:0000256" key="7">
    <source>
        <dbReference type="ARBA" id="ARBA00023288"/>
    </source>
</evidence>
<dbReference type="GeneID" id="54416316"/>
<comment type="subcellular location">
    <subcellularLocation>
        <location evidence="1">Cell membrane</location>
        <topology evidence="1">Lipid-anchor</topology>
        <topology evidence="1">GPI-anchor</topology>
    </subcellularLocation>
</comment>
<dbReference type="OrthoDB" id="5329488at2759"/>
<dbReference type="Proteomes" id="UP000504638">
    <property type="component" value="Unplaced"/>
</dbReference>
<keyword evidence="6" id="KW-0325">Glycoprotein</keyword>
<gene>
    <name evidence="10 12" type="ORF">P152DRAFT_381979</name>
</gene>
<dbReference type="GO" id="GO:0098552">
    <property type="term" value="C:side of membrane"/>
    <property type="evidence" value="ECO:0007669"/>
    <property type="project" value="UniProtKB-KW"/>
</dbReference>
<evidence type="ECO:0000256" key="3">
    <source>
        <dbReference type="ARBA" id="ARBA00022622"/>
    </source>
</evidence>
<feature type="non-terminal residue" evidence="10">
    <location>
        <position position="218"/>
    </location>
</feature>
<dbReference type="InterPro" id="IPR046936">
    <property type="entry name" value="BIM1-like"/>
</dbReference>
<keyword evidence="3" id="KW-0336">GPI-anchor</keyword>
<keyword evidence="7" id="KW-0449">Lipoprotein</keyword>
<evidence type="ECO:0000313" key="12">
    <source>
        <dbReference type="RefSeq" id="XP_033538109.1"/>
    </source>
</evidence>
<evidence type="ECO:0000256" key="2">
    <source>
        <dbReference type="ARBA" id="ARBA00022475"/>
    </source>
</evidence>
<evidence type="ECO:0000256" key="5">
    <source>
        <dbReference type="ARBA" id="ARBA00023136"/>
    </source>
</evidence>
<reference evidence="10 12" key="1">
    <citation type="submission" date="2020-01" db="EMBL/GenBank/DDBJ databases">
        <authorList>
            <consortium name="DOE Joint Genome Institute"/>
            <person name="Haridas S."/>
            <person name="Albert R."/>
            <person name="Binder M."/>
            <person name="Bloem J."/>
            <person name="Labutti K."/>
            <person name="Salamov A."/>
            <person name="Andreopoulos B."/>
            <person name="Baker S.E."/>
            <person name="Barry K."/>
            <person name="Bills G."/>
            <person name="Bluhm B.H."/>
            <person name="Cannon C."/>
            <person name="Castanera R."/>
            <person name="Culley D.E."/>
            <person name="Daum C."/>
            <person name="Ezra D."/>
            <person name="Gonzalez J.B."/>
            <person name="Henrissat B."/>
            <person name="Kuo A."/>
            <person name="Liang C."/>
            <person name="Lipzen A."/>
            <person name="Lutzoni F."/>
            <person name="Magnuson J."/>
            <person name="Mondo S."/>
            <person name="Nolan M."/>
            <person name="Ohm R."/>
            <person name="Pangilinan J."/>
            <person name="Park H.-J."/>
            <person name="Ramirez L."/>
            <person name="Alfaro M."/>
            <person name="Sun H."/>
            <person name="Tritt A."/>
            <person name="Yoshinaga Y."/>
            <person name="Zwiers L.-H."/>
            <person name="Turgeon B.G."/>
            <person name="Goodwin S.B."/>
            <person name="Spatafora J.W."/>
            <person name="Crous P.W."/>
            <person name="Grigoriev I.V."/>
        </authorList>
    </citation>
    <scope>NUCLEOTIDE SEQUENCE</scope>
    <source>
        <strain evidence="10 12">CBS 781.70</strain>
    </source>
</reference>
<protein>
    <recommendedName>
        <fullName evidence="9">Copper acquisition factor BIM1-like domain-containing protein</fullName>
    </recommendedName>
</protein>
<feature type="signal peptide" evidence="8">
    <location>
        <begin position="1"/>
        <end position="21"/>
    </location>
</feature>
<sequence>MFRCARRTLVAIATLWSVVAAHTVIVYPGWRGNNLHQNGTTPSGEVPTGALGMNWDKETETYNFPYGQQWMYPCGGMPTSTNRTRWPIHGGALSFQPGWFPGHANALVYINMGVGTEPLNMSLNMVPPFQIVGPSNEYYNGTVCLPQVPLPKGLEPKVGDHATIQVIETAQHGAALYSCVDIIFDEPQNVAEVNETNCFNSTEAGENIEFNLVFATTS</sequence>
<reference evidence="12" key="3">
    <citation type="submission" date="2025-04" db="UniProtKB">
        <authorList>
            <consortium name="RefSeq"/>
        </authorList>
    </citation>
    <scope>IDENTIFICATION</scope>
    <source>
        <strain evidence="12">CBS 781.70</strain>
    </source>
</reference>
<dbReference type="PANTHER" id="PTHR34992:SF10">
    <property type="entry name" value="COPPER ACQUISITION FACTOR BIM1-LIKE DOMAIN-CONTAINING PROTEIN"/>
    <property type="match status" value="1"/>
</dbReference>
<dbReference type="EMBL" id="ML975150">
    <property type="protein sequence ID" value="KAF1816478.1"/>
    <property type="molecule type" value="Genomic_DNA"/>
</dbReference>
<dbReference type="InterPro" id="IPR046530">
    <property type="entry name" value="BIM1-like_dom"/>
</dbReference>
<feature type="chain" id="PRO_5044632068" description="Copper acquisition factor BIM1-like domain-containing protein" evidence="8">
    <location>
        <begin position="22"/>
        <end position="218"/>
    </location>
</feature>
<evidence type="ECO:0000313" key="11">
    <source>
        <dbReference type="Proteomes" id="UP000504638"/>
    </source>
</evidence>
<accession>A0A6G1GEJ2</accession>
<keyword evidence="2" id="KW-1003">Cell membrane</keyword>
<reference evidence="12" key="2">
    <citation type="submission" date="2020-04" db="EMBL/GenBank/DDBJ databases">
        <authorList>
            <consortium name="NCBI Genome Project"/>
        </authorList>
    </citation>
    <scope>NUCLEOTIDE SEQUENCE</scope>
    <source>
        <strain evidence="12">CBS 781.70</strain>
    </source>
</reference>
<dbReference type="CDD" id="cd21176">
    <property type="entry name" value="LPMO_auxiliary-like"/>
    <property type="match status" value="1"/>
</dbReference>
<keyword evidence="5" id="KW-0472">Membrane</keyword>
<name>A0A6G1GEJ2_9PEZI</name>
<proteinExistence type="predicted"/>
<evidence type="ECO:0000259" key="9">
    <source>
        <dbReference type="Pfam" id="PF20238"/>
    </source>
</evidence>
<dbReference type="Pfam" id="PF20238">
    <property type="entry name" value="BIM1-like_dom"/>
    <property type="match status" value="1"/>
</dbReference>
<evidence type="ECO:0000256" key="8">
    <source>
        <dbReference type="SAM" id="SignalP"/>
    </source>
</evidence>
<feature type="domain" description="Copper acquisition factor BIM1-like" evidence="9">
    <location>
        <begin position="21"/>
        <end position="203"/>
    </location>
</feature>
<dbReference type="PANTHER" id="PTHR34992">
    <property type="entry name" value="HYPHAL ANASTAMOSIS-7 PROTEIN"/>
    <property type="match status" value="1"/>
</dbReference>
<dbReference type="AlphaFoldDB" id="A0A6G1GEJ2"/>
<dbReference type="GO" id="GO:0005886">
    <property type="term" value="C:plasma membrane"/>
    <property type="evidence" value="ECO:0007669"/>
    <property type="project" value="UniProtKB-SubCell"/>
</dbReference>
<evidence type="ECO:0000256" key="6">
    <source>
        <dbReference type="ARBA" id="ARBA00023180"/>
    </source>
</evidence>
<dbReference type="RefSeq" id="XP_033538109.1">
    <property type="nucleotide sequence ID" value="XM_033675746.1"/>
</dbReference>
<keyword evidence="4 8" id="KW-0732">Signal</keyword>
<evidence type="ECO:0000313" key="10">
    <source>
        <dbReference type="EMBL" id="KAF1816478.1"/>
    </source>
</evidence>
<evidence type="ECO:0000256" key="4">
    <source>
        <dbReference type="ARBA" id="ARBA00022729"/>
    </source>
</evidence>
<organism evidence="10">
    <name type="scientific">Eremomyces bilateralis CBS 781.70</name>
    <dbReference type="NCBI Taxonomy" id="1392243"/>
    <lineage>
        <taxon>Eukaryota</taxon>
        <taxon>Fungi</taxon>
        <taxon>Dikarya</taxon>
        <taxon>Ascomycota</taxon>
        <taxon>Pezizomycotina</taxon>
        <taxon>Dothideomycetes</taxon>
        <taxon>Dothideomycetes incertae sedis</taxon>
        <taxon>Eremomycetales</taxon>
        <taxon>Eremomycetaceae</taxon>
        <taxon>Eremomyces</taxon>
    </lineage>
</organism>
<keyword evidence="11" id="KW-1185">Reference proteome</keyword>